<sequence length="71" mass="8697">MTEKLTLLDYAAACMRRELLDTNCLAEDADRAHAKLLELRGWCKRMERRSRRYTQFGRFRIIYFRRVQNRL</sequence>
<comment type="caution">
    <text evidence="1">The sequence shown here is derived from an EMBL/GenBank/DDBJ whole genome shotgun (WGS) entry which is preliminary data.</text>
</comment>
<dbReference type="RefSeq" id="WP_172314385.1">
    <property type="nucleotide sequence ID" value="NZ_WOEY01000092.1"/>
</dbReference>
<evidence type="ECO:0000313" key="2">
    <source>
        <dbReference type="Proteomes" id="UP000652198"/>
    </source>
</evidence>
<reference evidence="1 2" key="1">
    <citation type="submission" date="2019-11" db="EMBL/GenBank/DDBJ databases">
        <title>Metabolism of dissolved organic matter in forest soils.</title>
        <authorList>
            <person name="Cyle K.T."/>
            <person name="Wilhelm R.C."/>
            <person name="Martinez C.E."/>
        </authorList>
    </citation>
    <scope>NUCLEOTIDE SEQUENCE [LARGE SCALE GENOMIC DNA]</scope>
    <source>
        <strain evidence="1 2">1N</strain>
    </source>
</reference>
<protein>
    <submittedName>
        <fullName evidence="1">Uncharacterized protein</fullName>
    </submittedName>
</protein>
<organism evidence="1 2">
    <name type="scientific">Paraburkholderia solitsugae</name>
    <dbReference type="NCBI Taxonomy" id="2675748"/>
    <lineage>
        <taxon>Bacteria</taxon>
        <taxon>Pseudomonadati</taxon>
        <taxon>Pseudomonadota</taxon>
        <taxon>Betaproteobacteria</taxon>
        <taxon>Burkholderiales</taxon>
        <taxon>Burkholderiaceae</taxon>
        <taxon>Paraburkholderia</taxon>
    </lineage>
</organism>
<name>A0ABX2BUD8_9BURK</name>
<proteinExistence type="predicted"/>
<dbReference type="EMBL" id="WOEY01000092">
    <property type="protein sequence ID" value="NPT44344.1"/>
    <property type="molecule type" value="Genomic_DNA"/>
</dbReference>
<gene>
    <name evidence="1" type="ORF">GNZ12_24140</name>
</gene>
<accession>A0ABX2BUD8</accession>
<keyword evidence="2" id="KW-1185">Reference proteome</keyword>
<dbReference type="Proteomes" id="UP000652198">
    <property type="component" value="Unassembled WGS sequence"/>
</dbReference>
<evidence type="ECO:0000313" key="1">
    <source>
        <dbReference type="EMBL" id="NPT44344.1"/>
    </source>
</evidence>